<comment type="caution">
    <text evidence="3">The sequence shown here is derived from an EMBL/GenBank/DDBJ whole genome shotgun (WGS) entry which is preliminary data.</text>
</comment>
<dbReference type="Proteomes" id="UP000315525">
    <property type="component" value="Unassembled WGS sequence"/>
</dbReference>
<keyword evidence="1" id="KW-0812">Transmembrane</keyword>
<dbReference type="Gene3D" id="2.70.70.10">
    <property type="entry name" value="Glucose Permease (Domain IIA)"/>
    <property type="match status" value="1"/>
</dbReference>
<dbReference type="SUPFAM" id="SSF51261">
    <property type="entry name" value="Duplicated hybrid motif"/>
    <property type="match status" value="1"/>
</dbReference>
<dbReference type="CDD" id="cd12797">
    <property type="entry name" value="M23_peptidase"/>
    <property type="match status" value="1"/>
</dbReference>
<evidence type="ECO:0000259" key="2">
    <source>
        <dbReference type="Pfam" id="PF01551"/>
    </source>
</evidence>
<organism evidence="3 4">
    <name type="scientific">candidate division TA06 bacterium</name>
    <dbReference type="NCBI Taxonomy" id="2250710"/>
    <lineage>
        <taxon>Bacteria</taxon>
        <taxon>Bacteria division TA06</taxon>
    </lineage>
</organism>
<sequence length="297" mass="32951">MSKKLLTLMVIPQVGGRAISVRLHYIVLGLIGVVLLFLVVASGMYARYRLERIVNASAIAARKAENRVLRKKIEDFTSDLVALDANMETLRRLDRQVRMLCDLRLDEQEVSQLAGKLSSDWRSKSDTEVAAKLDALVRLVSARKESYSEVLKHAVEQRYTVDHTPSIRPASGWMVAGYGQRKNPFTGRMEMHRGVDIAAPKGTPIYATADGRVSFVGYRGGYGLLVKVDHGRGRSTWYGHCSMAKARTGNLVKRGQIIATIGKTGQAIGPHVHYEVRIDGNAVNPANFFLSRSEPIF</sequence>
<feature type="transmembrane region" description="Helical" evidence="1">
    <location>
        <begin position="26"/>
        <end position="46"/>
    </location>
</feature>
<dbReference type="Pfam" id="PF01551">
    <property type="entry name" value="Peptidase_M23"/>
    <property type="match status" value="1"/>
</dbReference>
<accession>A0A523UNV6</accession>
<gene>
    <name evidence="3" type="ORF">E3J62_10975</name>
</gene>
<dbReference type="InterPro" id="IPR016047">
    <property type="entry name" value="M23ase_b-sheet_dom"/>
</dbReference>
<evidence type="ECO:0000313" key="4">
    <source>
        <dbReference type="Proteomes" id="UP000315525"/>
    </source>
</evidence>
<dbReference type="GO" id="GO:0004222">
    <property type="term" value="F:metalloendopeptidase activity"/>
    <property type="evidence" value="ECO:0007669"/>
    <property type="project" value="TreeGrafter"/>
</dbReference>
<keyword evidence="1" id="KW-1133">Transmembrane helix</keyword>
<evidence type="ECO:0000256" key="1">
    <source>
        <dbReference type="SAM" id="Phobius"/>
    </source>
</evidence>
<name>A0A523UNV6_UNCT6</name>
<dbReference type="AlphaFoldDB" id="A0A523UNV6"/>
<dbReference type="InterPro" id="IPR011055">
    <property type="entry name" value="Dup_hybrid_motif"/>
</dbReference>
<keyword evidence="1" id="KW-0472">Membrane</keyword>
<dbReference type="PANTHER" id="PTHR21666:SF270">
    <property type="entry name" value="MUREIN HYDROLASE ACTIVATOR ENVC"/>
    <property type="match status" value="1"/>
</dbReference>
<feature type="domain" description="M23ase beta-sheet core" evidence="2">
    <location>
        <begin position="191"/>
        <end position="285"/>
    </location>
</feature>
<dbReference type="FunFam" id="2.70.70.10:FF:000006">
    <property type="entry name" value="M23 family peptidase"/>
    <property type="match status" value="1"/>
</dbReference>
<reference evidence="3 4" key="1">
    <citation type="submission" date="2019-03" db="EMBL/GenBank/DDBJ databases">
        <title>Metabolic potential of uncultured bacteria and archaea associated with petroleum seepage in deep-sea sediments.</title>
        <authorList>
            <person name="Dong X."/>
            <person name="Hubert C."/>
        </authorList>
    </citation>
    <scope>NUCLEOTIDE SEQUENCE [LARGE SCALE GENOMIC DNA]</scope>
    <source>
        <strain evidence="3">E44_bin18</strain>
    </source>
</reference>
<dbReference type="EMBL" id="SOJN01000133">
    <property type="protein sequence ID" value="TET44227.1"/>
    <property type="molecule type" value="Genomic_DNA"/>
</dbReference>
<dbReference type="PANTHER" id="PTHR21666">
    <property type="entry name" value="PEPTIDASE-RELATED"/>
    <property type="match status" value="1"/>
</dbReference>
<dbReference type="InterPro" id="IPR050570">
    <property type="entry name" value="Cell_wall_metabolism_enzyme"/>
</dbReference>
<evidence type="ECO:0000313" key="3">
    <source>
        <dbReference type="EMBL" id="TET44227.1"/>
    </source>
</evidence>
<proteinExistence type="predicted"/>
<protein>
    <submittedName>
        <fullName evidence="3">M23 family metallopeptidase</fullName>
    </submittedName>
</protein>